<feature type="compositionally biased region" description="Basic and acidic residues" evidence="2">
    <location>
        <begin position="163"/>
        <end position="181"/>
    </location>
</feature>
<comment type="similarity">
    <text evidence="1">Belongs to the ComF/GntX family.</text>
</comment>
<sequence length="440" mass="46227">MKLLAAFLDLILPQPCAGCGGPGGLVCRACEDHLAGPARLCLPSPVPEGLPPPFAVAPYAGPVRRLIIAHKERGLSGLARPLGAALARAATRAAAPGEPLLLVPVPSSRASVRRRGHDPTLRIAQEAAKHASRLTAGQATGRTTYETEPHPTARTSDVSTGARDARDTDPARNPRPADPRKARPTGPVGKARPTGPGWETDPAAPMRDAHPADPAWDARLGDATSDGRPTNPAWDAHPADPTWDARLGDATWDARPTNPARDAHPADPTWDARLGDPAWDGGSGDPAWKARLPAPDARPGDPAWNAYPVDPDWEARLGDPAWDARPTDPAWGVDPAELTRGARFGGGVGIVCVRALRHRRRVADQAGLSAMDRALNLTGAMESRLDLGGRRVIVVDDVITTGATLAEAARALRAAGADVRASAVIAATQRHSGQEGDQRR</sequence>
<protein>
    <recommendedName>
        <fullName evidence="3">Phosphoribosyltransferase domain-containing protein</fullName>
    </recommendedName>
</protein>
<evidence type="ECO:0000256" key="1">
    <source>
        <dbReference type="ARBA" id="ARBA00008007"/>
    </source>
</evidence>
<dbReference type="InterPro" id="IPR051910">
    <property type="entry name" value="ComF/GntX_DNA_util-trans"/>
</dbReference>
<dbReference type="InterPro" id="IPR000836">
    <property type="entry name" value="PRTase_dom"/>
</dbReference>
<proteinExistence type="inferred from homology"/>
<dbReference type="PANTHER" id="PTHR47505:SF1">
    <property type="entry name" value="DNA UTILIZATION PROTEIN YHGH"/>
    <property type="match status" value="1"/>
</dbReference>
<gene>
    <name evidence="4" type="ORF">Airi01_052470</name>
</gene>
<dbReference type="RefSeq" id="WP_349497989.1">
    <property type="nucleotide sequence ID" value="NZ_BSTJ01000006.1"/>
</dbReference>
<dbReference type="EMBL" id="BSTJ01000006">
    <property type="protein sequence ID" value="GLY76980.1"/>
    <property type="molecule type" value="Genomic_DNA"/>
</dbReference>
<evidence type="ECO:0000256" key="2">
    <source>
        <dbReference type="SAM" id="MobiDB-lite"/>
    </source>
</evidence>
<dbReference type="Gene3D" id="3.40.50.2020">
    <property type="match status" value="1"/>
</dbReference>
<reference evidence="4" key="1">
    <citation type="submission" date="2023-03" db="EMBL/GenBank/DDBJ databases">
        <title>Actinoallomurus iriomotensis NBRC 103681.</title>
        <authorList>
            <person name="Ichikawa N."/>
            <person name="Sato H."/>
            <person name="Tonouchi N."/>
        </authorList>
    </citation>
    <scope>NUCLEOTIDE SEQUENCE</scope>
    <source>
        <strain evidence="4">NBRC 103681</strain>
    </source>
</reference>
<feature type="region of interest" description="Disordered" evidence="2">
    <location>
        <begin position="127"/>
        <end position="304"/>
    </location>
</feature>
<accession>A0A9W6RL46</accession>
<dbReference type="Proteomes" id="UP001165135">
    <property type="component" value="Unassembled WGS sequence"/>
</dbReference>
<dbReference type="SUPFAM" id="SSF53271">
    <property type="entry name" value="PRTase-like"/>
    <property type="match status" value="1"/>
</dbReference>
<comment type="caution">
    <text evidence="4">The sequence shown here is derived from an EMBL/GenBank/DDBJ whole genome shotgun (WGS) entry which is preliminary data.</text>
</comment>
<name>A0A9W6RL46_9ACTN</name>
<dbReference type="AlphaFoldDB" id="A0A9W6RL46"/>
<feature type="compositionally biased region" description="Polar residues" evidence="2">
    <location>
        <begin position="135"/>
        <end position="144"/>
    </location>
</feature>
<dbReference type="CDD" id="cd06223">
    <property type="entry name" value="PRTases_typeI"/>
    <property type="match status" value="1"/>
</dbReference>
<evidence type="ECO:0000259" key="3">
    <source>
        <dbReference type="Pfam" id="PF00156"/>
    </source>
</evidence>
<dbReference type="Pfam" id="PF00156">
    <property type="entry name" value="Pribosyltran"/>
    <property type="match status" value="1"/>
</dbReference>
<evidence type="ECO:0000313" key="5">
    <source>
        <dbReference type="Proteomes" id="UP001165135"/>
    </source>
</evidence>
<evidence type="ECO:0000313" key="4">
    <source>
        <dbReference type="EMBL" id="GLY76980.1"/>
    </source>
</evidence>
<feature type="domain" description="Phosphoribosyltransferase" evidence="3">
    <location>
        <begin position="351"/>
        <end position="429"/>
    </location>
</feature>
<dbReference type="PANTHER" id="PTHR47505">
    <property type="entry name" value="DNA UTILIZATION PROTEIN YHGH"/>
    <property type="match status" value="1"/>
</dbReference>
<dbReference type="InterPro" id="IPR029057">
    <property type="entry name" value="PRTase-like"/>
</dbReference>
<organism evidence="4 5">
    <name type="scientific">Actinoallomurus iriomotensis</name>
    <dbReference type="NCBI Taxonomy" id="478107"/>
    <lineage>
        <taxon>Bacteria</taxon>
        <taxon>Bacillati</taxon>
        <taxon>Actinomycetota</taxon>
        <taxon>Actinomycetes</taxon>
        <taxon>Streptosporangiales</taxon>
        <taxon>Thermomonosporaceae</taxon>
        <taxon>Actinoallomurus</taxon>
    </lineage>
</organism>